<dbReference type="eggNOG" id="arCOG00068">
    <property type="taxonomic scope" value="Archaea"/>
</dbReference>
<dbReference type="Pfam" id="PF01380">
    <property type="entry name" value="SIS"/>
    <property type="match status" value="1"/>
</dbReference>
<dbReference type="CDD" id="cd05005">
    <property type="entry name" value="SIS_PHI"/>
    <property type="match status" value="1"/>
</dbReference>
<dbReference type="Proteomes" id="UP000001400">
    <property type="component" value="Chromosome"/>
</dbReference>
<dbReference type="SUPFAM" id="SSF53697">
    <property type="entry name" value="SIS domain"/>
    <property type="match status" value="1"/>
</dbReference>
<dbReference type="PROSITE" id="PS51464">
    <property type="entry name" value="SIS"/>
    <property type="match status" value="1"/>
</dbReference>
<reference evidence="2" key="1">
    <citation type="submission" date="2010-02" db="EMBL/GenBank/DDBJ databases">
        <title>Complete sequence of Aciduliprofundum boonei T469.</title>
        <authorList>
            <consortium name="US DOE Joint Genome Institute"/>
            <person name="Lucas S."/>
            <person name="Copeland A."/>
            <person name="Lapidus A."/>
            <person name="Cheng J.-F."/>
            <person name="Bruce D."/>
            <person name="Goodwin L."/>
            <person name="Pitluck S."/>
            <person name="Saunders E."/>
            <person name="Detter J.C."/>
            <person name="Han C."/>
            <person name="Tapia R."/>
            <person name="Land M."/>
            <person name="Hauser L."/>
            <person name="Kyrpides N."/>
            <person name="Mikhailova N."/>
            <person name="Flores G."/>
            <person name="Reysenbach A.-L."/>
            <person name="Woyke T."/>
        </authorList>
    </citation>
    <scope>NUCLEOTIDE SEQUENCE</scope>
    <source>
        <strain evidence="2">T469</strain>
    </source>
</reference>
<name>B5I9S2_ACIB4</name>
<dbReference type="NCBIfam" id="TIGR03127">
    <property type="entry name" value="RuMP_HxlB"/>
    <property type="match status" value="1"/>
</dbReference>
<dbReference type="PANTHER" id="PTHR43443">
    <property type="entry name" value="3-HEXULOSE-6-PHOSPHATE ISOMERASE"/>
    <property type="match status" value="1"/>
</dbReference>
<dbReference type="GO" id="GO:0097367">
    <property type="term" value="F:carbohydrate derivative binding"/>
    <property type="evidence" value="ECO:0007669"/>
    <property type="project" value="InterPro"/>
</dbReference>
<dbReference type="HOGENOM" id="CLU_094236_1_0_2"/>
<dbReference type="InterPro" id="IPR046348">
    <property type="entry name" value="SIS_dom_sf"/>
</dbReference>
<dbReference type="KEGG" id="abi:Aboo_0638"/>
<dbReference type="PANTHER" id="PTHR43443:SF1">
    <property type="entry name" value="3-HEXULOSE-6-PHOSPHATE ISOMERASE"/>
    <property type="match status" value="1"/>
</dbReference>
<proteinExistence type="inferred from homology"/>
<dbReference type="EMBL" id="CP001941">
    <property type="protein sequence ID" value="ADD08449.1"/>
    <property type="molecule type" value="Genomic_DNA"/>
</dbReference>
<dbReference type="GeneID" id="8827584"/>
<evidence type="ECO:0000313" key="3">
    <source>
        <dbReference type="Proteomes" id="UP000001400"/>
    </source>
</evidence>
<dbReference type="STRING" id="439481.Aboo_0638"/>
<sequence>MFKDSYEYILESIEKSLNSIDVSLVNHGVDMITEAKQIFVYGSGRSGLVGKFFAMRLVQLGLVAYFIGETITPVVNKGDLVVLISNTGRTQSTLLVESIVKRVGAKVIAITSSAKSPLAKHADLTFVIRYEKEKGELAPLGTLFEDAAVVFLDSIISSLMNKLGQTEEDMRRRHAIWV</sequence>
<dbReference type="InterPro" id="IPR017552">
    <property type="entry name" value="PHI/rmpB"/>
</dbReference>
<evidence type="ECO:0000313" key="2">
    <source>
        <dbReference type="EMBL" id="ADD08449.1"/>
    </source>
</evidence>
<keyword evidence="2" id="KW-0413">Isomerase</keyword>
<dbReference type="RefSeq" id="WP_008082593.1">
    <property type="nucleotide sequence ID" value="NC_013926.1"/>
</dbReference>
<dbReference type="OrthoDB" id="350569at2157"/>
<protein>
    <submittedName>
        <fullName evidence="2">Sugar isomerase (SIS)</fullName>
    </submittedName>
</protein>
<gene>
    <name evidence="2" type="ordered locus">Aboo_0638</name>
</gene>
<dbReference type="GO" id="GO:1901135">
    <property type="term" value="P:carbohydrate derivative metabolic process"/>
    <property type="evidence" value="ECO:0007669"/>
    <property type="project" value="InterPro"/>
</dbReference>
<dbReference type="AlphaFoldDB" id="B5I9S2"/>
<keyword evidence="3" id="KW-1185">Reference proteome</keyword>
<comment type="similarity">
    <text evidence="1">Belongs to the SIS family. PHI subfamily.</text>
</comment>
<organism evidence="2 3">
    <name type="scientific">Aciduliprofundum boonei (strain DSM 19572 / T469)</name>
    <dbReference type="NCBI Taxonomy" id="439481"/>
    <lineage>
        <taxon>Archaea</taxon>
        <taxon>Methanobacteriati</taxon>
        <taxon>Thermoplasmatota</taxon>
        <taxon>DHVE2 group</taxon>
        <taxon>Candidatus Aciduliprofundum</taxon>
    </lineage>
</organism>
<dbReference type="GO" id="GO:0016853">
    <property type="term" value="F:isomerase activity"/>
    <property type="evidence" value="ECO:0007669"/>
    <property type="project" value="UniProtKB-KW"/>
</dbReference>
<dbReference type="Gene3D" id="3.40.50.10490">
    <property type="entry name" value="Glucose-6-phosphate isomerase like protein, domain 1"/>
    <property type="match status" value="1"/>
</dbReference>
<accession>B5I9S2</accession>
<evidence type="ECO:0000256" key="1">
    <source>
        <dbReference type="ARBA" id="ARBA00009235"/>
    </source>
</evidence>
<dbReference type="InterPro" id="IPR001347">
    <property type="entry name" value="SIS_dom"/>
</dbReference>